<accession>A0A9J6MLN1</accession>
<keyword evidence="2" id="KW-1185">Reference proteome</keyword>
<organism evidence="1 2">
    <name type="scientific">Neobacillus citreus</name>
    <dbReference type="NCBI Taxonomy" id="2833578"/>
    <lineage>
        <taxon>Bacteria</taxon>
        <taxon>Bacillati</taxon>
        <taxon>Bacillota</taxon>
        <taxon>Bacilli</taxon>
        <taxon>Bacillales</taxon>
        <taxon>Bacillaceae</taxon>
        <taxon>Neobacillus</taxon>
    </lineage>
</organism>
<gene>
    <name evidence="1" type="ORF">KHB02_005170</name>
</gene>
<reference evidence="1 2" key="1">
    <citation type="submission" date="2022-03" db="EMBL/GenBank/DDBJ databases">
        <title>Novel Bacillus species.</title>
        <authorList>
            <person name="Liu G."/>
        </authorList>
    </citation>
    <scope>NUCLEOTIDE SEQUENCE [LARGE SCALE GENOMIC DNA]</scope>
    <source>
        <strain evidence="1 2">FJAT-50051</strain>
    </source>
</reference>
<proteinExistence type="predicted"/>
<dbReference type="AlphaFoldDB" id="A0A9J6MLN1"/>
<dbReference type="RefSeq" id="WP_241113730.1">
    <property type="nucleotide sequence ID" value="NZ_JAGYPE020000005.1"/>
</dbReference>
<evidence type="ECO:0000313" key="1">
    <source>
        <dbReference type="EMBL" id="MCH6264913.1"/>
    </source>
</evidence>
<evidence type="ECO:0000313" key="2">
    <source>
        <dbReference type="Proteomes" id="UP000677265"/>
    </source>
</evidence>
<comment type="caution">
    <text evidence="1">The sequence shown here is derived from an EMBL/GenBank/DDBJ whole genome shotgun (WGS) entry which is preliminary data.</text>
</comment>
<sequence>MKHRTLLTEPGVITIVNYLRVGTAVPLAVCEHTEYGVNPDTKYPAMIIIMK</sequence>
<dbReference type="EMBL" id="JAGYPE020000005">
    <property type="protein sequence ID" value="MCH6264913.1"/>
    <property type="molecule type" value="Genomic_DNA"/>
</dbReference>
<protein>
    <submittedName>
        <fullName evidence="1">Uncharacterized protein</fullName>
    </submittedName>
</protein>
<name>A0A9J6MLN1_9BACI</name>
<dbReference type="Proteomes" id="UP000677265">
    <property type="component" value="Unassembled WGS sequence"/>
</dbReference>